<proteinExistence type="predicted"/>
<gene>
    <name evidence="2" type="ORF">ARALYDRAFT_889666</name>
</gene>
<sequence>MAAQSLKKTCNLLIVTALITMMFSAQISHSNNVDMCIKHCVSNQCLKEVKNATSTICEDACKKLCNDLQNGKEKYIVPTKSRFCRWFPNLCGAIN</sequence>
<reference evidence="3" key="1">
    <citation type="journal article" date="2011" name="Nat. Genet.">
        <title>The Arabidopsis lyrata genome sequence and the basis of rapid genome size change.</title>
        <authorList>
            <person name="Hu T.T."/>
            <person name="Pattyn P."/>
            <person name="Bakker E.G."/>
            <person name="Cao J."/>
            <person name="Cheng J.-F."/>
            <person name="Clark R.M."/>
            <person name="Fahlgren N."/>
            <person name="Fawcett J.A."/>
            <person name="Grimwood J."/>
            <person name="Gundlach H."/>
            <person name="Haberer G."/>
            <person name="Hollister J.D."/>
            <person name="Ossowski S."/>
            <person name="Ottilar R.P."/>
            <person name="Salamov A.A."/>
            <person name="Schneeberger K."/>
            <person name="Spannagl M."/>
            <person name="Wang X."/>
            <person name="Yang L."/>
            <person name="Nasrallah M.E."/>
            <person name="Bergelson J."/>
            <person name="Carrington J.C."/>
            <person name="Gaut B.S."/>
            <person name="Schmutz J."/>
            <person name="Mayer K.F.X."/>
            <person name="Van de Peer Y."/>
            <person name="Grigoriev I.V."/>
            <person name="Nordborg M."/>
            <person name="Weigel D."/>
            <person name="Guo Y.-L."/>
        </authorList>
    </citation>
    <scope>NUCLEOTIDE SEQUENCE [LARGE SCALE GENOMIC DNA]</scope>
    <source>
        <strain evidence="3">cv. MN47</strain>
    </source>
</reference>
<dbReference type="OrthoDB" id="1037660at2759"/>
<evidence type="ECO:0008006" key="4">
    <source>
        <dbReference type="Google" id="ProtNLM"/>
    </source>
</evidence>
<feature type="chain" id="PRO_5003101350" description="Plant thionin family protein" evidence="1">
    <location>
        <begin position="31"/>
        <end position="95"/>
    </location>
</feature>
<evidence type="ECO:0000313" key="3">
    <source>
        <dbReference type="Proteomes" id="UP000008694"/>
    </source>
</evidence>
<dbReference type="HOGENOM" id="CLU_184727_0_0_1"/>
<feature type="signal peptide" evidence="1">
    <location>
        <begin position="1"/>
        <end position="30"/>
    </location>
</feature>
<dbReference type="EMBL" id="GL348713">
    <property type="protein sequence ID" value="EFH69450.1"/>
    <property type="molecule type" value="Genomic_DNA"/>
</dbReference>
<name>D7KKW0_ARALL</name>
<dbReference type="PANTHER" id="PTHR31710:SF38">
    <property type="entry name" value="GB|AAF16529.1-RELATED"/>
    <property type="match status" value="1"/>
</dbReference>
<organism evidence="3">
    <name type="scientific">Arabidopsis lyrata subsp. lyrata</name>
    <name type="common">Lyre-leaved rock-cress</name>
    <dbReference type="NCBI Taxonomy" id="81972"/>
    <lineage>
        <taxon>Eukaryota</taxon>
        <taxon>Viridiplantae</taxon>
        <taxon>Streptophyta</taxon>
        <taxon>Embryophyta</taxon>
        <taxon>Tracheophyta</taxon>
        <taxon>Spermatophyta</taxon>
        <taxon>Magnoliopsida</taxon>
        <taxon>eudicotyledons</taxon>
        <taxon>Gunneridae</taxon>
        <taxon>Pentapetalae</taxon>
        <taxon>rosids</taxon>
        <taxon>malvids</taxon>
        <taxon>Brassicales</taxon>
        <taxon>Brassicaceae</taxon>
        <taxon>Camelineae</taxon>
        <taxon>Arabidopsis</taxon>
    </lineage>
</organism>
<keyword evidence="3" id="KW-1185">Reference proteome</keyword>
<dbReference type="Proteomes" id="UP000008694">
    <property type="component" value="Unassembled WGS sequence"/>
</dbReference>
<keyword evidence="1" id="KW-0732">Signal</keyword>
<dbReference type="AlphaFoldDB" id="D7KKW0"/>
<dbReference type="Gramene" id="scaffold_102460.1">
    <property type="protein sequence ID" value="scaffold_102460.1"/>
    <property type="gene ID" value="scaffold_102460.1"/>
</dbReference>
<accession>D7KKW0</accession>
<dbReference type="PANTHER" id="PTHR31710">
    <property type="entry name" value="GB|AAF16529.1-RELATED"/>
    <property type="match status" value="1"/>
</dbReference>
<protein>
    <recommendedName>
        <fullName evidence="4">Plant thionin family protein</fullName>
    </recommendedName>
</protein>
<evidence type="ECO:0000313" key="2">
    <source>
        <dbReference type="EMBL" id="EFH69450.1"/>
    </source>
</evidence>
<dbReference type="KEGG" id="aly:9329252"/>
<evidence type="ECO:0000256" key="1">
    <source>
        <dbReference type="SAM" id="SignalP"/>
    </source>
</evidence>